<dbReference type="PANTHER" id="PTHR15486:SF76">
    <property type="entry name" value="GLYCEROL-3-PHOSPHATE ACYLTRANSFERASE 5"/>
    <property type="match status" value="1"/>
</dbReference>
<organism evidence="9">
    <name type="scientific">Oryza punctata</name>
    <name type="common">Red rice</name>
    <dbReference type="NCBI Taxonomy" id="4537"/>
    <lineage>
        <taxon>Eukaryota</taxon>
        <taxon>Viridiplantae</taxon>
        <taxon>Streptophyta</taxon>
        <taxon>Embryophyta</taxon>
        <taxon>Tracheophyta</taxon>
        <taxon>Spermatophyta</taxon>
        <taxon>Magnoliopsida</taxon>
        <taxon>Liliopsida</taxon>
        <taxon>Poales</taxon>
        <taxon>Poaceae</taxon>
        <taxon>BOP clade</taxon>
        <taxon>Oryzoideae</taxon>
        <taxon>Oryzeae</taxon>
        <taxon>Oryzinae</taxon>
        <taxon>Oryza</taxon>
    </lineage>
</organism>
<dbReference type="GO" id="GO:0016020">
    <property type="term" value="C:membrane"/>
    <property type="evidence" value="ECO:0007669"/>
    <property type="project" value="UniProtKB-SubCell"/>
</dbReference>
<dbReference type="GO" id="GO:0010143">
    <property type="term" value="P:cutin biosynthetic process"/>
    <property type="evidence" value="ECO:0007669"/>
    <property type="project" value="TreeGrafter"/>
</dbReference>
<comment type="subcellular location">
    <subcellularLocation>
        <location evidence="1">Membrane</location>
        <topology evidence="1">Multi-pass membrane protein</topology>
    </subcellularLocation>
</comment>
<keyword evidence="3" id="KW-0808">Transferase</keyword>
<dbReference type="OMA" id="HWVANYV"/>
<accession>A0A0E0K983</accession>
<dbReference type="Proteomes" id="UP000026962">
    <property type="component" value="Chromosome 3"/>
</dbReference>
<evidence type="ECO:0000256" key="3">
    <source>
        <dbReference type="ARBA" id="ARBA00022679"/>
    </source>
</evidence>
<evidence type="ECO:0000256" key="2">
    <source>
        <dbReference type="ARBA" id="ARBA00007937"/>
    </source>
</evidence>
<dbReference type="GO" id="GO:0016791">
    <property type="term" value="F:phosphatase activity"/>
    <property type="evidence" value="ECO:0007669"/>
    <property type="project" value="TreeGrafter"/>
</dbReference>
<dbReference type="Pfam" id="PF01553">
    <property type="entry name" value="Acyltransferase"/>
    <property type="match status" value="1"/>
</dbReference>
<evidence type="ECO:0000313" key="9">
    <source>
        <dbReference type="EnsemblPlants" id="OPUNC03G04670.1"/>
    </source>
</evidence>
<dbReference type="InterPro" id="IPR056462">
    <property type="entry name" value="HAD_RAM2/GPAT1-8"/>
</dbReference>
<keyword evidence="5 7" id="KW-1133">Transmembrane helix</keyword>
<dbReference type="AlphaFoldDB" id="A0A0E0K983"/>
<dbReference type="eggNOG" id="ENOG502QQTS">
    <property type="taxonomic scope" value="Eukaryota"/>
</dbReference>
<dbReference type="PANTHER" id="PTHR15486">
    <property type="entry name" value="ANCIENT UBIQUITOUS PROTEIN"/>
    <property type="match status" value="1"/>
</dbReference>
<sequence length="361" mass="39135">MAEPIQRDYLGADAVAGTELVAWRGRATGMVDTGRRGVLVGETKAEAMREMVGDGEMPDIGLGGRRSDYAFMSLCKEAYIVPRDPVEAVPADKLPRPVIFHDGRLVQRPTPLAALLAVAWFPVGFLLACVRIATGALIPMPWLRRAFGALGVRVAAERRGPRGVLFASCHRTLLDAIFLSVALGRPVATITYSVSRLSELLSPIRTVRLTRDRATDAATIRGLLDDGDLAICPEGTTCREPYLLRFSALFAELTDDIVPVATECRMSIFHGTTARGCKAMDPFYFFMNPFPEYTVTFLDKLPAELTCGGGGGKSSHDVANHVQKLIASTLSYECTNLTRKDKYRALAGNDGIVAVNTAKAK</sequence>
<protein>
    <recommendedName>
        <fullName evidence="8">Phospholipid/glycerol acyltransferase domain-containing protein</fullName>
    </recommendedName>
</protein>
<proteinExistence type="inferred from homology"/>
<dbReference type="HOGENOM" id="CLU_028504_0_0_1"/>
<dbReference type="Pfam" id="PF23270">
    <property type="entry name" value="HAD_RAM2_N"/>
    <property type="match status" value="1"/>
</dbReference>
<keyword evidence="10" id="KW-1185">Reference proteome</keyword>
<dbReference type="SMART" id="SM00563">
    <property type="entry name" value="PlsC"/>
    <property type="match status" value="1"/>
</dbReference>
<dbReference type="Gramene" id="OPUNC03G04670.1">
    <property type="protein sequence ID" value="OPUNC03G04670.1"/>
    <property type="gene ID" value="OPUNC03G04670"/>
</dbReference>
<evidence type="ECO:0000256" key="7">
    <source>
        <dbReference type="SAM" id="Phobius"/>
    </source>
</evidence>
<keyword evidence="4 7" id="KW-0812">Transmembrane</keyword>
<feature type="domain" description="Phospholipid/glycerol acyltransferase" evidence="8">
    <location>
        <begin position="164"/>
        <end position="265"/>
    </location>
</feature>
<dbReference type="STRING" id="4537.A0A0E0K983"/>
<dbReference type="EnsemblPlants" id="OPUNC03G04670.1">
    <property type="protein sequence ID" value="OPUNC03G04670.1"/>
    <property type="gene ID" value="OPUNC03G04670"/>
</dbReference>
<evidence type="ECO:0000259" key="8">
    <source>
        <dbReference type="SMART" id="SM00563"/>
    </source>
</evidence>
<evidence type="ECO:0000256" key="6">
    <source>
        <dbReference type="ARBA" id="ARBA00023136"/>
    </source>
</evidence>
<evidence type="ECO:0000256" key="5">
    <source>
        <dbReference type="ARBA" id="ARBA00022989"/>
    </source>
</evidence>
<reference evidence="9" key="2">
    <citation type="submission" date="2018-05" db="EMBL/GenBank/DDBJ databases">
        <title>OpunRS2 (Oryza punctata Reference Sequence Version 2).</title>
        <authorList>
            <person name="Zhang J."/>
            <person name="Kudrna D."/>
            <person name="Lee S."/>
            <person name="Talag J."/>
            <person name="Welchert J."/>
            <person name="Wing R.A."/>
        </authorList>
    </citation>
    <scope>NUCLEOTIDE SEQUENCE [LARGE SCALE GENOMIC DNA]</scope>
</reference>
<dbReference type="GO" id="GO:0090447">
    <property type="term" value="F:glycerol-3-phosphate 2-O-acyltransferase activity"/>
    <property type="evidence" value="ECO:0007669"/>
    <property type="project" value="TreeGrafter"/>
</dbReference>
<evidence type="ECO:0000256" key="4">
    <source>
        <dbReference type="ARBA" id="ARBA00022692"/>
    </source>
</evidence>
<dbReference type="InterPro" id="IPR002123">
    <property type="entry name" value="Plipid/glycerol_acylTrfase"/>
</dbReference>
<dbReference type="SUPFAM" id="SSF69593">
    <property type="entry name" value="Glycerol-3-phosphate (1)-acyltransferase"/>
    <property type="match status" value="1"/>
</dbReference>
<evidence type="ECO:0000256" key="1">
    <source>
        <dbReference type="ARBA" id="ARBA00004141"/>
    </source>
</evidence>
<feature type="transmembrane region" description="Helical" evidence="7">
    <location>
        <begin position="112"/>
        <end position="138"/>
    </location>
</feature>
<comment type="similarity">
    <text evidence="2">Belongs to the GPAT/DAPAT family.</text>
</comment>
<name>A0A0E0K983_ORYPU</name>
<keyword evidence="6 7" id="KW-0472">Membrane</keyword>
<evidence type="ECO:0000313" key="10">
    <source>
        <dbReference type="Proteomes" id="UP000026962"/>
    </source>
</evidence>
<reference evidence="9" key="1">
    <citation type="submission" date="2015-04" db="UniProtKB">
        <authorList>
            <consortium name="EnsemblPlants"/>
        </authorList>
    </citation>
    <scope>IDENTIFICATION</scope>
</reference>